<gene>
    <name evidence="2" type="ORF">ACFQMK_05305</name>
</gene>
<accession>A0ABD5YEI6</accession>
<reference evidence="2 3" key="1">
    <citation type="journal article" date="2019" name="Int. J. Syst. Evol. Microbiol.">
        <title>The Global Catalogue of Microorganisms (GCM) 10K type strain sequencing project: providing services to taxonomists for standard genome sequencing and annotation.</title>
        <authorList>
            <consortium name="The Broad Institute Genomics Platform"/>
            <consortium name="The Broad Institute Genome Sequencing Center for Infectious Disease"/>
            <person name="Wu L."/>
            <person name="Ma J."/>
        </authorList>
    </citation>
    <scope>NUCLEOTIDE SEQUENCE [LARGE SCALE GENOMIC DNA]</scope>
    <source>
        <strain evidence="2 3">Q85</strain>
    </source>
</reference>
<dbReference type="RefSeq" id="WP_267663319.1">
    <property type="nucleotide sequence ID" value="NZ_JAODIX010000023.1"/>
</dbReference>
<comment type="caution">
    <text evidence="2">The sequence shown here is derived from an EMBL/GenBank/DDBJ whole genome shotgun (WGS) entry which is preliminary data.</text>
</comment>
<proteinExistence type="predicted"/>
<dbReference type="Proteomes" id="UP001596390">
    <property type="component" value="Unassembled WGS sequence"/>
</dbReference>
<feature type="region of interest" description="Disordered" evidence="1">
    <location>
        <begin position="40"/>
        <end position="79"/>
    </location>
</feature>
<keyword evidence="3" id="KW-1185">Reference proteome</keyword>
<protein>
    <submittedName>
        <fullName evidence="2">Uncharacterized protein</fullName>
    </submittedName>
</protein>
<evidence type="ECO:0000313" key="3">
    <source>
        <dbReference type="Proteomes" id="UP001596390"/>
    </source>
</evidence>
<feature type="compositionally biased region" description="Basic and acidic residues" evidence="1">
    <location>
        <begin position="55"/>
        <end position="66"/>
    </location>
</feature>
<feature type="compositionally biased region" description="Basic residues" evidence="1">
    <location>
        <begin position="67"/>
        <end position="79"/>
    </location>
</feature>
<dbReference type="AlphaFoldDB" id="A0ABD5YEI6"/>
<name>A0ABD5YEI6_9EURY</name>
<organism evidence="2 3">
    <name type="scientific">Halorubrum yunnanense</name>
    <dbReference type="NCBI Taxonomy" id="1526162"/>
    <lineage>
        <taxon>Archaea</taxon>
        <taxon>Methanobacteriati</taxon>
        <taxon>Methanobacteriota</taxon>
        <taxon>Stenosarchaea group</taxon>
        <taxon>Halobacteria</taxon>
        <taxon>Halobacteriales</taxon>
        <taxon>Haloferacaceae</taxon>
        <taxon>Halorubrum</taxon>
    </lineage>
</organism>
<feature type="region of interest" description="Disordered" evidence="1">
    <location>
        <begin position="1"/>
        <end position="20"/>
    </location>
</feature>
<evidence type="ECO:0000256" key="1">
    <source>
        <dbReference type="SAM" id="MobiDB-lite"/>
    </source>
</evidence>
<feature type="compositionally biased region" description="Basic and acidic residues" evidence="1">
    <location>
        <begin position="1"/>
        <end position="10"/>
    </location>
</feature>
<dbReference type="EMBL" id="JBHSZZ010000023">
    <property type="protein sequence ID" value="MFC7186319.1"/>
    <property type="molecule type" value="Genomic_DNA"/>
</dbReference>
<evidence type="ECO:0000313" key="2">
    <source>
        <dbReference type="EMBL" id="MFC7186319.1"/>
    </source>
</evidence>
<sequence length="79" mass="8913">MFDVDTHEEATGDDEDPERPVRVIEGHAVRFNEYRCRAGAQTGAERARGPVPSGRADRCRAGARTDRSRRRATGRCRDR</sequence>